<comment type="caution">
    <text evidence="1">The sequence shown here is derived from an EMBL/GenBank/DDBJ whole genome shotgun (WGS) entry which is preliminary data.</text>
</comment>
<evidence type="ECO:0000313" key="1">
    <source>
        <dbReference type="EMBL" id="VDH92300.1"/>
    </source>
</evidence>
<organism evidence="1 2">
    <name type="scientific">Mytilus galloprovincialis</name>
    <name type="common">Mediterranean mussel</name>
    <dbReference type="NCBI Taxonomy" id="29158"/>
    <lineage>
        <taxon>Eukaryota</taxon>
        <taxon>Metazoa</taxon>
        <taxon>Spiralia</taxon>
        <taxon>Lophotrochozoa</taxon>
        <taxon>Mollusca</taxon>
        <taxon>Bivalvia</taxon>
        <taxon>Autobranchia</taxon>
        <taxon>Pteriomorphia</taxon>
        <taxon>Mytilida</taxon>
        <taxon>Mytiloidea</taxon>
        <taxon>Mytilidae</taxon>
        <taxon>Mytilinae</taxon>
        <taxon>Mytilus</taxon>
    </lineage>
</organism>
<gene>
    <name evidence="1" type="ORF">MGAL_10B006599</name>
</gene>
<sequence>MVKNALDSCVTPNDVIQVDHGNETARGSLCIWGKLAPNANTLKGHLLQFVKNDESKQNICLNDQMLKILQTTAVYHSINQRQALALADQEQMVQIIPTLPFHTKYYHELTSITIPLLQKDRETILECLASVIPNTVKIWVILHLNPLQFRILREMEIKRIRSIVLDAIQFYSEGIRSCPIDNIDSRFYSNRSLAYIKICDYEHALNDAGSCIQIASESKGYYLKAFLFLNDRD</sequence>
<proteinExistence type="predicted"/>
<dbReference type="Gene3D" id="1.25.40.10">
    <property type="entry name" value="Tetratricopeptide repeat domain"/>
    <property type="match status" value="1"/>
</dbReference>
<dbReference type="OrthoDB" id="6088515at2759"/>
<dbReference type="SUPFAM" id="SSF48452">
    <property type="entry name" value="TPR-like"/>
    <property type="match status" value="1"/>
</dbReference>
<evidence type="ECO:0000313" key="2">
    <source>
        <dbReference type="Proteomes" id="UP000596742"/>
    </source>
</evidence>
<accession>A0A8B6BMU3</accession>
<dbReference type="Proteomes" id="UP000596742">
    <property type="component" value="Unassembled WGS sequence"/>
</dbReference>
<dbReference type="EMBL" id="UYJE01000325">
    <property type="protein sequence ID" value="VDH92300.1"/>
    <property type="molecule type" value="Genomic_DNA"/>
</dbReference>
<keyword evidence="2" id="KW-1185">Reference proteome</keyword>
<protein>
    <submittedName>
        <fullName evidence="1">Uncharacterized protein</fullName>
    </submittedName>
</protein>
<dbReference type="AlphaFoldDB" id="A0A8B6BMU3"/>
<name>A0A8B6BMU3_MYTGA</name>
<dbReference type="InterPro" id="IPR011990">
    <property type="entry name" value="TPR-like_helical_dom_sf"/>
</dbReference>
<reference evidence="1" key="1">
    <citation type="submission" date="2018-11" db="EMBL/GenBank/DDBJ databases">
        <authorList>
            <person name="Alioto T."/>
            <person name="Alioto T."/>
        </authorList>
    </citation>
    <scope>NUCLEOTIDE SEQUENCE</scope>
</reference>